<name>A0A9X1TQ50_STRM4</name>
<keyword evidence="1" id="KW-0472">Membrane</keyword>
<dbReference type="EMBL" id="JAKEIP010000215">
    <property type="protein sequence ID" value="MCF1598464.1"/>
    <property type="molecule type" value="Genomic_DNA"/>
</dbReference>
<feature type="transmembrane region" description="Helical" evidence="1">
    <location>
        <begin position="21"/>
        <end position="41"/>
    </location>
</feature>
<feature type="transmembrane region" description="Helical" evidence="1">
    <location>
        <begin position="162"/>
        <end position="184"/>
    </location>
</feature>
<evidence type="ECO:0000256" key="1">
    <source>
        <dbReference type="SAM" id="Phobius"/>
    </source>
</evidence>
<keyword evidence="3" id="KW-1185">Reference proteome</keyword>
<keyword evidence="1" id="KW-1133">Transmembrane helix</keyword>
<accession>A0A9X1TQ50</accession>
<evidence type="ECO:0000313" key="3">
    <source>
        <dbReference type="Proteomes" id="UP001139384"/>
    </source>
</evidence>
<feature type="transmembrane region" description="Helical" evidence="1">
    <location>
        <begin position="124"/>
        <end position="150"/>
    </location>
</feature>
<dbReference type="Proteomes" id="UP001139384">
    <property type="component" value="Unassembled WGS sequence"/>
</dbReference>
<feature type="transmembrane region" description="Helical" evidence="1">
    <location>
        <begin position="204"/>
        <end position="226"/>
    </location>
</feature>
<evidence type="ECO:0000313" key="2">
    <source>
        <dbReference type="EMBL" id="MCF1598464.1"/>
    </source>
</evidence>
<dbReference type="AlphaFoldDB" id="A0A9X1TQ50"/>
<feature type="transmembrane region" description="Helical" evidence="1">
    <location>
        <begin position="47"/>
        <end position="71"/>
    </location>
</feature>
<reference evidence="2" key="1">
    <citation type="submission" date="2022-01" db="EMBL/GenBank/DDBJ databases">
        <title>Draft Genome Sequences of Seven Type Strains of the Genus Streptomyces.</title>
        <authorList>
            <person name="Aziz S."/>
            <person name="Coretto E."/>
            <person name="Chronakova A."/>
            <person name="Sproer C."/>
            <person name="Huber K."/>
            <person name="Nouioui I."/>
            <person name="Gross H."/>
        </authorList>
    </citation>
    <scope>NUCLEOTIDE SEQUENCE</scope>
    <source>
        <strain evidence="2">DSM 103493</strain>
    </source>
</reference>
<comment type="caution">
    <text evidence="2">The sequence shown here is derived from an EMBL/GenBank/DDBJ whole genome shotgun (WGS) entry which is preliminary data.</text>
</comment>
<feature type="transmembrane region" description="Helical" evidence="1">
    <location>
        <begin position="92"/>
        <end position="118"/>
    </location>
</feature>
<protein>
    <submittedName>
        <fullName evidence="2">Uncharacterized protein</fullName>
    </submittedName>
</protein>
<organism evidence="2 3">
    <name type="scientific">Streptomyces muensis</name>
    <dbReference type="NCBI Taxonomy" id="1077944"/>
    <lineage>
        <taxon>Bacteria</taxon>
        <taxon>Bacillati</taxon>
        <taxon>Actinomycetota</taxon>
        <taxon>Actinomycetes</taxon>
        <taxon>Kitasatosporales</taxon>
        <taxon>Streptomycetaceae</taxon>
        <taxon>Streptomyces</taxon>
    </lineage>
</organism>
<proteinExistence type="predicted"/>
<dbReference type="RefSeq" id="WP_234766845.1">
    <property type="nucleotide sequence ID" value="NZ_JAKEIP010000215.1"/>
</dbReference>
<sequence>MLRFFLFLIRVQWIDRLATSSFLIGITVQTALLTLALYRVADDAEHALVLATRASMLTCTAIVLLSAMSNIQNEFRYGTIERVLLGKVPFEGLLGVRSAASAIVASPAIIVPFIGAAVRYPGLVAGHTMVLVIMVYIFLGTLCFQSTLLLCQFRNPSAMVPWVRMALLFLGLSVIPFEGSRFVSYFFPTGWILSFAHDTDAGSLVTNFVVFIGVVTVWTGGAWLGLRRRSHRLIEINLTDGVEAS</sequence>
<keyword evidence="1" id="KW-0812">Transmembrane</keyword>
<gene>
    <name evidence="2" type="ORF">L0P92_33675</name>
</gene>